<keyword evidence="4" id="KW-0472">Membrane</keyword>
<feature type="compositionally biased region" description="Low complexity" evidence="5">
    <location>
        <begin position="368"/>
        <end position="389"/>
    </location>
</feature>
<comment type="subcellular location">
    <subcellularLocation>
        <location evidence="1">Membrane</location>
        <topology evidence="1">Single-pass membrane protein</topology>
    </subcellularLocation>
</comment>
<sequence length="750" mass="86441">MSHYYHTTPIVRGSATPTLSGTPTFIGGGLTSSNTPTPTLLSSDPTSTTSTSTTPTTSTPSSSTTPTLTNQHLPPSTVLVPDLSNVKDFKSVLSRHLAAHQQDWPVLLGKIFGSDPRGIIRICTEDEVPELLHLLNHKSDVFRFLMSHFSSNMNSYNFPMDRVPKSIIQKLYSNQLLTPKILEGWDTIDKTRFITVNIFQLYFFAFGLFGDYWKPNGSSSRSVFGVPTISISSNNLNKSSSSSTPSRSQPSSDRQKVIYHKLLVDYLNYFFPLGGQVNYESIDQSLCFFKILCECYLGHNITNLLISKSPNIKSLLDTFKKPTSFNLEATLLMLSHFQKFIKYCTNGQYSIYNNYNYNNIKILSPTENDNNNSNNNNNNNNNSGSKNNSPTPTSPKQTNINIGFLNQAYDIIRYPLFVYLVSYFEKFDISDNSLPTEYVTRLWINYLTPWRHNSQLEKQKSSSFFSSFQGNNNNQDQQKSISENFIIENYYMYSYVFSNFIFRALFSLDLSQENNFNTLKKILDFFMDTPLLQCLQSIDKHDRFLMKQTQGEALSSEIILCLEKQLIYYGIIENQERFSMFSNSMSQYVNALIQNLFKKQNVPIKYKEYIYQKLSLIYIIEEPKIQEIANELRSRTNKTTTTTPTESHQQPPQQHEIVQLKQLGYIVSPKRNQDGTLTDEGRRQLQKGIRTCNPIFDQYQYPISHLENRPITSEELGLPIKLAYYYSDNHQIRIYCNLFINWIDCFLYLY</sequence>
<reference evidence="7" key="1">
    <citation type="journal article" date="2011" name="Genome Res.">
        <title>Phylogeny-wide analysis of social amoeba genomes highlights ancient origins for complex intercellular communication.</title>
        <authorList>
            <person name="Heidel A.J."/>
            <person name="Lawal H.M."/>
            <person name="Felder M."/>
            <person name="Schilde C."/>
            <person name="Helps N.R."/>
            <person name="Tunggal B."/>
            <person name="Rivero F."/>
            <person name="John U."/>
            <person name="Schleicher M."/>
            <person name="Eichinger L."/>
            <person name="Platzer M."/>
            <person name="Noegel A.A."/>
            <person name="Schaap P."/>
            <person name="Gloeckner G."/>
        </authorList>
    </citation>
    <scope>NUCLEOTIDE SEQUENCE [LARGE SCALE GENOMIC DNA]</scope>
    <source>
        <strain evidence="7">SH3</strain>
    </source>
</reference>
<proteinExistence type="predicted"/>
<feature type="region of interest" description="Disordered" evidence="5">
    <location>
        <begin position="366"/>
        <end position="395"/>
    </location>
</feature>
<evidence type="ECO:0000256" key="2">
    <source>
        <dbReference type="ARBA" id="ARBA00022692"/>
    </source>
</evidence>
<protein>
    <submittedName>
        <fullName evidence="6">Uncharacterized protein</fullName>
    </submittedName>
</protein>
<evidence type="ECO:0000313" key="7">
    <source>
        <dbReference type="Proteomes" id="UP000007797"/>
    </source>
</evidence>
<keyword evidence="3" id="KW-1133">Transmembrane helix</keyword>
<dbReference type="AlphaFoldDB" id="F4QBD3"/>
<dbReference type="GO" id="GO:0046513">
    <property type="term" value="P:ceramide biosynthetic process"/>
    <property type="evidence" value="ECO:0007669"/>
    <property type="project" value="TreeGrafter"/>
</dbReference>
<evidence type="ECO:0000256" key="1">
    <source>
        <dbReference type="ARBA" id="ARBA00004167"/>
    </source>
</evidence>
<feature type="compositionally biased region" description="Low complexity" evidence="5">
    <location>
        <begin position="31"/>
        <end position="69"/>
    </location>
</feature>
<keyword evidence="7" id="KW-1185">Reference proteome</keyword>
<dbReference type="GO" id="GO:0006685">
    <property type="term" value="P:sphingomyelin catabolic process"/>
    <property type="evidence" value="ECO:0007669"/>
    <property type="project" value="TreeGrafter"/>
</dbReference>
<accession>F4QBD3</accession>
<evidence type="ECO:0000256" key="3">
    <source>
        <dbReference type="ARBA" id="ARBA00022989"/>
    </source>
</evidence>
<dbReference type="KEGG" id="dfa:DFA_10778"/>
<dbReference type="OrthoDB" id="20853at2759"/>
<dbReference type="OMA" id="VVNMFQY"/>
<dbReference type="Proteomes" id="UP000007797">
    <property type="component" value="Unassembled WGS sequence"/>
</dbReference>
<evidence type="ECO:0000313" key="6">
    <source>
        <dbReference type="EMBL" id="EGG14905.1"/>
    </source>
</evidence>
<dbReference type="GeneID" id="14866781"/>
<dbReference type="GO" id="GO:0046475">
    <property type="term" value="P:glycerophospholipid catabolic process"/>
    <property type="evidence" value="ECO:0007669"/>
    <property type="project" value="TreeGrafter"/>
</dbReference>
<feature type="compositionally biased region" description="Low complexity" evidence="5">
    <location>
        <begin position="234"/>
        <end position="252"/>
    </location>
</feature>
<keyword evidence="2" id="KW-0812">Transmembrane</keyword>
<dbReference type="GO" id="GO:0016020">
    <property type="term" value="C:membrane"/>
    <property type="evidence" value="ECO:0007669"/>
    <property type="project" value="UniProtKB-SubCell"/>
</dbReference>
<dbReference type="EMBL" id="GL883027">
    <property type="protein sequence ID" value="EGG14905.1"/>
    <property type="molecule type" value="Genomic_DNA"/>
</dbReference>
<dbReference type="PANTHER" id="PTHR12988:SF6">
    <property type="entry name" value="SPHINGOMYELIN PHOSPHODIESTERASE 4"/>
    <property type="match status" value="1"/>
</dbReference>
<dbReference type="InterPro" id="IPR024129">
    <property type="entry name" value="Sphingomy_SMPD4"/>
</dbReference>
<organism evidence="6 7">
    <name type="scientific">Cavenderia fasciculata</name>
    <name type="common">Slime mold</name>
    <name type="synonym">Dictyostelium fasciculatum</name>
    <dbReference type="NCBI Taxonomy" id="261658"/>
    <lineage>
        <taxon>Eukaryota</taxon>
        <taxon>Amoebozoa</taxon>
        <taxon>Evosea</taxon>
        <taxon>Eumycetozoa</taxon>
        <taxon>Dictyostelia</taxon>
        <taxon>Acytosteliales</taxon>
        <taxon>Cavenderiaceae</taxon>
        <taxon>Cavenderia</taxon>
    </lineage>
</organism>
<dbReference type="RefSeq" id="XP_004351421.1">
    <property type="nucleotide sequence ID" value="XM_004351369.1"/>
</dbReference>
<dbReference type="GO" id="GO:0050290">
    <property type="term" value="F:sphingomyelin phosphodiesterase D activity"/>
    <property type="evidence" value="ECO:0007669"/>
    <property type="project" value="InterPro"/>
</dbReference>
<gene>
    <name evidence="6" type="ORF">DFA_10778</name>
</gene>
<dbReference type="PANTHER" id="PTHR12988">
    <property type="entry name" value="SPHINGOMYELIN PHOSPHODIESTERASE 4"/>
    <property type="match status" value="1"/>
</dbReference>
<feature type="region of interest" description="Disordered" evidence="5">
    <location>
        <begin position="234"/>
        <end position="253"/>
    </location>
</feature>
<name>F4QBD3_CACFS</name>
<feature type="region of interest" description="Disordered" evidence="5">
    <location>
        <begin position="1"/>
        <end position="76"/>
    </location>
</feature>
<evidence type="ECO:0000256" key="4">
    <source>
        <dbReference type="ARBA" id="ARBA00023136"/>
    </source>
</evidence>
<evidence type="ECO:0000256" key="5">
    <source>
        <dbReference type="SAM" id="MobiDB-lite"/>
    </source>
</evidence>